<accession>V4S8V5</accession>
<evidence type="ECO:0000313" key="1">
    <source>
        <dbReference type="EMBL" id="ESR35265.1"/>
    </source>
</evidence>
<sequence length="85" mass="9462">MNDHQVSSSTSTKQRFSLHTCVGPRFIPPSETPCRSGPILLGPFELIDFAFLSSNSISHECMSTIHQPLLRTGLTEFLQSCRPNQ</sequence>
<dbReference type="InParanoid" id="V4S8V5"/>
<dbReference type="KEGG" id="cic:CICLE_v10006339mg"/>
<dbReference type="Proteomes" id="UP000030687">
    <property type="component" value="Unassembled WGS sequence"/>
</dbReference>
<gene>
    <name evidence="1" type="ORF">CICLE_v10006339mg</name>
</gene>
<reference evidence="1 2" key="1">
    <citation type="submission" date="2013-10" db="EMBL/GenBank/DDBJ databases">
        <authorList>
            <consortium name="International Citrus Genome Consortium"/>
            <person name="Jenkins J."/>
            <person name="Schmutz J."/>
            <person name="Prochnik S."/>
            <person name="Rokhsar D."/>
            <person name="Gmitter F."/>
            <person name="Ollitrault P."/>
            <person name="Machado M."/>
            <person name="Talon M."/>
            <person name="Wincker P."/>
            <person name="Jaillon O."/>
            <person name="Morgante M."/>
        </authorList>
    </citation>
    <scope>NUCLEOTIDE SEQUENCE</scope>
    <source>
        <strain evidence="2">cv. Clemenules</strain>
    </source>
</reference>
<dbReference type="EMBL" id="KI537036">
    <property type="protein sequence ID" value="ESR35265.1"/>
    <property type="molecule type" value="Genomic_DNA"/>
</dbReference>
<keyword evidence="2" id="KW-1185">Reference proteome</keyword>
<proteinExistence type="predicted"/>
<organism evidence="1 2">
    <name type="scientific">Citrus clementina</name>
    <name type="common">Clementine</name>
    <name type="synonym">Citrus deliciosa x Citrus sinensis</name>
    <dbReference type="NCBI Taxonomy" id="85681"/>
    <lineage>
        <taxon>Eukaryota</taxon>
        <taxon>Viridiplantae</taxon>
        <taxon>Streptophyta</taxon>
        <taxon>Embryophyta</taxon>
        <taxon>Tracheophyta</taxon>
        <taxon>Spermatophyta</taxon>
        <taxon>Magnoliopsida</taxon>
        <taxon>eudicotyledons</taxon>
        <taxon>Gunneridae</taxon>
        <taxon>Pentapetalae</taxon>
        <taxon>rosids</taxon>
        <taxon>malvids</taxon>
        <taxon>Sapindales</taxon>
        <taxon>Rutaceae</taxon>
        <taxon>Aurantioideae</taxon>
        <taxon>Citrus</taxon>
    </lineage>
</organism>
<protein>
    <submittedName>
        <fullName evidence="1">Uncharacterized protein</fullName>
    </submittedName>
</protein>
<dbReference type="AlphaFoldDB" id="V4S8V5"/>
<dbReference type="Gramene" id="ESR35265">
    <property type="protein sequence ID" value="ESR35265"/>
    <property type="gene ID" value="CICLE_v10006339mg"/>
</dbReference>
<name>V4S8V5_CITCL</name>
<evidence type="ECO:0000313" key="2">
    <source>
        <dbReference type="Proteomes" id="UP000030687"/>
    </source>
</evidence>